<dbReference type="Proteomes" id="UP000249661">
    <property type="component" value="Unassembled WGS sequence"/>
</dbReference>
<protein>
    <submittedName>
        <fullName evidence="1">Uncharacterized protein</fullName>
    </submittedName>
</protein>
<evidence type="ECO:0000313" key="1">
    <source>
        <dbReference type="EMBL" id="RAH67317.1"/>
    </source>
</evidence>
<keyword evidence="2" id="KW-1185">Reference proteome</keyword>
<organism evidence="1 2">
    <name type="scientific">Aspergillus aculeatinus CBS 121060</name>
    <dbReference type="NCBI Taxonomy" id="1448322"/>
    <lineage>
        <taxon>Eukaryota</taxon>
        <taxon>Fungi</taxon>
        <taxon>Dikarya</taxon>
        <taxon>Ascomycota</taxon>
        <taxon>Pezizomycotina</taxon>
        <taxon>Eurotiomycetes</taxon>
        <taxon>Eurotiomycetidae</taxon>
        <taxon>Eurotiales</taxon>
        <taxon>Aspergillaceae</taxon>
        <taxon>Aspergillus</taxon>
        <taxon>Aspergillus subgen. Circumdati</taxon>
    </lineage>
</organism>
<gene>
    <name evidence="1" type="ORF">BO66DRAFT_458188</name>
</gene>
<sequence>MDHELEKGLCHDLEAQAPEIRQRQRSSPFLTLGEATTRRQAIVAYICALSVMIGFGSLMTYSIMRQVYGEREAWLREECGQGHEHLHARWGGFAERPMDNQCYQQERTAILLSAYLGWLGVDQWYAHHWALAVFEMLAWLLLLICRAASKAFEHSFLLQALLAVFIAAIPFWWMADFIMWTVGGVYGTPGCPGGSGSWRY</sequence>
<name>A0ACD1H1A1_9EURO</name>
<proteinExistence type="predicted"/>
<reference evidence="1" key="1">
    <citation type="submission" date="2018-02" db="EMBL/GenBank/DDBJ databases">
        <title>The genomes of Aspergillus section Nigri reveals drivers in fungal speciation.</title>
        <authorList>
            <consortium name="DOE Joint Genome Institute"/>
            <person name="Vesth T.C."/>
            <person name="Nybo J."/>
            <person name="Theobald S."/>
            <person name="Brandl J."/>
            <person name="Frisvad J.C."/>
            <person name="Nielsen K.F."/>
            <person name="Lyhne E.K."/>
            <person name="Kogle M.E."/>
            <person name="Kuo A."/>
            <person name="Riley R."/>
            <person name="Clum A."/>
            <person name="Nolan M."/>
            <person name="Lipzen A."/>
            <person name="Salamov A."/>
            <person name="Henrissat B."/>
            <person name="Wiebenga A."/>
            <person name="De vries R.P."/>
            <person name="Grigoriev I.V."/>
            <person name="Mortensen U.H."/>
            <person name="Andersen M.R."/>
            <person name="Baker S.E."/>
        </authorList>
    </citation>
    <scope>NUCLEOTIDE SEQUENCE</scope>
    <source>
        <strain evidence="1">CBS 121060</strain>
    </source>
</reference>
<evidence type="ECO:0000313" key="2">
    <source>
        <dbReference type="Proteomes" id="UP000249661"/>
    </source>
</evidence>
<dbReference type="EMBL" id="KZ824975">
    <property type="protein sequence ID" value="RAH67317.1"/>
    <property type="molecule type" value="Genomic_DNA"/>
</dbReference>
<accession>A0ACD1H1A1</accession>